<proteinExistence type="predicted"/>
<dbReference type="AlphaFoldDB" id="A0A6A1WIF5"/>
<keyword evidence="2" id="KW-1185">Reference proteome</keyword>
<accession>A0A6A1WIF5</accession>
<comment type="caution">
    <text evidence="1">The sequence shown here is derived from an EMBL/GenBank/DDBJ whole genome shotgun (WGS) entry which is preliminary data.</text>
</comment>
<evidence type="ECO:0000313" key="1">
    <source>
        <dbReference type="EMBL" id="KAB1223647.1"/>
    </source>
</evidence>
<gene>
    <name evidence="1" type="ORF">CJ030_MR2G011740</name>
</gene>
<dbReference type="EMBL" id="RXIC02000020">
    <property type="protein sequence ID" value="KAB1223647.1"/>
    <property type="molecule type" value="Genomic_DNA"/>
</dbReference>
<protein>
    <submittedName>
        <fullName evidence="1">Uncharacterized protein</fullName>
    </submittedName>
</protein>
<reference evidence="1 2" key="1">
    <citation type="journal article" date="2019" name="Plant Biotechnol. J.">
        <title>The red bayberry genome and genetic basis of sex determination.</title>
        <authorList>
            <person name="Jia H.M."/>
            <person name="Jia H.J."/>
            <person name="Cai Q.L."/>
            <person name="Wang Y."/>
            <person name="Zhao H.B."/>
            <person name="Yang W.F."/>
            <person name="Wang G.Y."/>
            <person name="Li Y.H."/>
            <person name="Zhan D.L."/>
            <person name="Shen Y.T."/>
            <person name="Niu Q.F."/>
            <person name="Chang L."/>
            <person name="Qiu J."/>
            <person name="Zhao L."/>
            <person name="Xie H.B."/>
            <person name="Fu W.Y."/>
            <person name="Jin J."/>
            <person name="Li X.W."/>
            <person name="Jiao Y."/>
            <person name="Zhou C.C."/>
            <person name="Tu T."/>
            <person name="Chai C.Y."/>
            <person name="Gao J.L."/>
            <person name="Fan L.J."/>
            <person name="van de Weg E."/>
            <person name="Wang J.Y."/>
            <person name="Gao Z.S."/>
        </authorList>
    </citation>
    <scope>NUCLEOTIDE SEQUENCE [LARGE SCALE GENOMIC DNA]</scope>
    <source>
        <tissue evidence="1">Leaves</tissue>
    </source>
</reference>
<name>A0A6A1WIF5_9ROSI</name>
<evidence type="ECO:0000313" key="2">
    <source>
        <dbReference type="Proteomes" id="UP000516437"/>
    </source>
</evidence>
<organism evidence="1 2">
    <name type="scientific">Morella rubra</name>
    <name type="common">Chinese bayberry</name>
    <dbReference type="NCBI Taxonomy" id="262757"/>
    <lineage>
        <taxon>Eukaryota</taxon>
        <taxon>Viridiplantae</taxon>
        <taxon>Streptophyta</taxon>
        <taxon>Embryophyta</taxon>
        <taxon>Tracheophyta</taxon>
        <taxon>Spermatophyta</taxon>
        <taxon>Magnoliopsida</taxon>
        <taxon>eudicotyledons</taxon>
        <taxon>Gunneridae</taxon>
        <taxon>Pentapetalae</taxon>
        <taxon>rosids</taxon>
        <taxon>fabids</taxon>
        <taxon>Fagales</taxon>
        <taxon>Myricaceae</taxon>
        <taxon>Morella</taxon>
    </lineage>
</organism>
<sequence length="160" mass="18457">MKTQCSVKEAVGRERLRWWMASRVWEMREAEIELTSHLQFFGMDWAWSWAMSMGSAWSWSWAIVNGHAAIEKKKQGLLYGMFFTHMFHVLEVDMIGEKGVVTPQKGGEGGLDSEEEDEMRKRLTLKGLPQELGLLWVSRLPHCRLVHPPECQLLVLLSLA</sequence>
<dbReference type="Proteomes" id="UP000516437">
    <property type="component" value="Chromosome 2"/>
</dbReference>
<dbReference type="OrthoDB" id="848707at2759"/>